<dbReference type="InterPro" id="IPR001650">
    <property type="entry name" value="Helicase_C-like"/>
</dbReference>
<dbReference type="PANTHER" id="PTHR45629">
    <property type="entry name" value="SNF2/RAD54 FAMILY MEMBER"/>
    <property type="match status" value="1"/>
</dbReference>
<name>A0A420T6S7_GIBIN</name>
<dbReference type="Gene3D" id="3.40.50.10810">
    <property type="entry name" value="Tandem AAA-ATPase domain"/>
    <property type="match status" value="1"/>
</dbReference>
<evidence type="ECO:0000259" key="3">
    <source>
        <dbReference type="PROSITE" id="PS51194"/>
    </source>
</evidence>
<proteinExistence type="predicted"/>
<dbReference type="InterPro" id="IPR014001">
    <property type="entry name" value="Helicase_ATP-bd"/>
</dbReference>
<feature type="compositionally biased region" description="Acidic residues" evidence="2">
    <location>
        <begin position="356"/>
        <end position="379"/>
    </location>
</feature>
<protein>
    <recommendedName>
        <fullName evidence="3">Helicase C-terminal domain-containing protein</fullName>
    </recommendedName>
</protein>
<dbReference type="InterPro" id="IPR038718">
    <property type="entry name" value="SNF2-like_sf"/>
</dbReference>
<dbReference type="SMART" id="SM00490">
    <property type="entry name" value="HELICc"/>
    <property type="match status" value="1"/>
</dbReference>
<feature type="region of interest" description="Disordered" evidence="2">
    <location>
        <begin position="345"/>
        <end position="394"/>
    </location>
</feature>
<dbReference type="Pfam" id="PF00271">
    <property type="entry name" value="Helicase_C"/>
    <property type="match status" value="1"/>
</dbReference>
<feature type="compositionally biased region" description="Acidic residues" evidence="2">
    <location>
        <begin position="56"/>
        <end position="73"/>
    </location>
</feature>
<gene>
    <name evidence="4" type="ORF">BFJ72_g7869</name>
</gene>
<evidence type="ECO:0000256" key="1">
    <source>
        <dbReference type="ARBA" id="ARBA00022801"/>
    </source>
</evidence>
<reference evidence="4 5" key="1">
    <citation type="journal article" date="2018" name="Sci. Rep.">
        <title>Characterisation of pathogen-specific regions and novel effector candidates in Fusarium oxysporum f. sp. cepae.</title>
        <authorList>
            <person name="Armitage A.D."/>
            <person name="Taylor A."/>
            <person name="Sobczyk M.K."/>
            <person name="Baxter L."/>
            <person name="Greenfield B.P."/>
            <person name="Bates H.J."/>
            <person name="Wilson F."/>
            <person name="Jackson A.C."/>
            <person name="Ott S."/>
            <person name="Harrison R.J."/>
            <person name="Clarkson J.P."/>
        </authorList>
    </citation>
    <scope>NUCLEOTIDE SEQUENCE [LARGE SCALE GENOMIC DNA]</scope>
    <source>
        <strain evidence="4 5">Fp_A8</strain>
    </source>
</reference>
<dbReference type="InterPro" id="IPR049730">
    <property type="entry name" value="SNF2/RAD54-like_C"/>
</dbReference>
<comment type="caution">
    <text evidence="4">The sequence shown here is derived from an EMBL/GenBank/DDBJ whole genome shotgun (WGS) entry which is preliminary data.</text>
</comment>
<sequence length="1067" mass="121087">MDSDSITHQPEAPLSPESMLSDATLIPIASLTSTSQKRSPSPTNDEPSKRAKTDGDSAESSDEDQQLDNENEEPGADIADEAEEVQEVIEPPENNTEDAPAIRLPYGFPPISPSTMQDLKEWLAIHANVKPGNHVATGVHTQLLKPMEPEQQDLEEICGMMGVETDGIDWSEGIHIPGVMDQGLKARPHQLAGANWISAALESPLRAALLADECGTGKTVQIGLGLAIHYHRIKAEVEAGTFRPRDENRRFKPSIILCPADLAYQTFKEWSRWFPNFFKIRICHRTRFLTRDYFTRMHIMPHKNGLQDWVNENAASHEDIETLRSIAIVPYYTAMRRMLWRRRRDGDGNAENGEANGEDDDTNGEDREADSDDSDDETDSQAQVGPRKKGRKTTAKEKINFKITGQSYSWVICDDVYPIRGPRPLTHKLIHQLEHEATLGYVTLLWKRQWPFVFADTEGGINAEVYFHKDAWPTIRDGGEFGGLTIDHIVQPDHKLDPPSTHNELIRDEYIRYIREKTGPLFLMNPDLFQKFREIKFERPELAREAIRPLLEMFCLRRGMLTPAIMPDGSSVVPGEGIPEMRIRTVILQSYNDHDQQDLYQIAKHHYPDLTSASNEDDEHIGHGTIDKAKLTWVNPAVLRTLALSTTNVEFWPLTQKRGSDGKTTFLNSKPIQKLLNKPPHFDRLQSFSLPGAAAPTAAPTAAADSENVEEVLWRDGVGGLKWYFGQLQLAYGDDTEFPLVREDIPKTFCSRSPKLCWTINRVLELKAQRKRVLIFVNHPLTSMILTALLTSLCVETLNIRSSHTVDQRAKMVREFNNPQNRVEALVLSFQLGGFGLNLHGACHHGIIVEYPDNLPTMLHGFGRLWRMGQEHEVHWDVLYLEKSFDGWADSRMASKYADILAAEGDIPDLIVGEYRIICGFELIKRYLGQDSNRYPRTRVTWSEQDHPLVAREGHFYSAVAQYLMQHPEHITKFQGRHLYEIACHWTPEHGDLTLDMIEGRSPVLVDGVILDSRNPLTPGYVAVEETGDRYRDVLQLDEIQSTLATDQNRLERERRRRVGSLGYMNG</sequence>
<dbReference type="EMBL" id="MRDB01000026">
    <property type="protein sequence ID" value="RKL37213.1"/>
    <property type="molecule type" value="Genomic_DNA"/>
</dbReference>
<dbReference type="SMART" id="SM00487">
    <property type="entry name" value="DEXDc"/>
    <property type="match status" value="1"/>
</dbReference>
<feature type="compositionally biased region" description="Polar residues" evidence="2">
    <location>
        <begin position="30"/>
        <end position="45"/>
    </location>
</feature>
<dbReference type="InterPro" id="IPR027417">
    <property type="entry name" value="P-loop_NTPase"/>
</dbReference>
<feature type="domain" description="Helicase C-terminal" evidence="3">
    <location>
        <begin position="759"/>
        <end position="918"/>
    </location>
</feature>
<feature type="region of interest" description="Disordered" evidence="2">
    <location>
        <begin position="1"/>
        <end position="73"/>
    </location>
</feature>
<dbReference type="PANTHER" id="PTHR45629:SF7">
    <property type="entry name" value="DNA EXCISION REPAIR PROTEIN ERCC-6-RELATED"/>
    <property type="match status" value="1"/>
</dbReference>
<feature type="compositionally biased region" description="Basic and acidic residues" evidence="2">
    <location>
        <begin position="46"/>
        <end position="55"/>
    </location>
</feature>
<evidence type="ECO:0000256" key="2">
    <source>
        <dbReference type="SAM" id="MobiDB-lite"/>
    </source>
</evidence>
<accession>A0A420T6S7</accession>
<dbReference type="Proteomes" id="UP000283569">
    <property type="component" value="Unassembled WGS sequence"/>
</dbReference>
<dbReference type="SUPFAM" id="SSF52540">
    <property type="entry name" value="P-loop containing nucleoside triphosphate hydrolases"/>
    <property type="match status" value="2"/>
</dbReference>
<dbReference type="Gene3D" id="3.40.50.300">
    <property type="entry name" value="P-loop containing nucleotide triphosphate hydrolases"/>
    <property type="match status" value="1"/>
</dbReference>
<evidence type="ECO:0000313" key="4">
    <source>
        <dbReference type="EMBL" id="RKL37213.1"/>
    </source>
</evidence>
<dbReference type="CDD" id="cd18793">
    <property type="entry name" value="SF2_C_SNF"/>
    <property type="match status" value="1"/>
</dbReference>
<keyword evidence="1" id="KW-0378">Hydrolase</keyword>
<evidence type="ECO:0000313" key="5">
    <source>
        <dbReference type="Proteomes" id="UP000283569"/>
    </source>
</evidence>
<dbReference type="PROSITE" id="PS51194">
    <property type="entry name" value="HELICASE_CTER"/>
    <property type="match status" value="1"/>
</dbReference>
<dbReference type="GO" id="GO:0016787">
    <property type="term" value="F:hydrolase activity"/>
    <property type="evidence" value="ECO:0007669"/>
    <property type="project" value="UniProtKB-KW"/>
</dbReference>
<dbReference type="InterPro" id="IPR050496">
    <property type="entry name" value="SNF2_RAD54_helicase_repair"/>
</dbReference>
<organism evidence="4 5">
    <name type="scientific">Gibberella intermedia</name>
    <name type="common">Bulb rot disease fungus</name>
    <name type="synonym">Fusarium proliferatum</name>
    <dbReference type="NCBI Taxonomy" id="948311"/>
    <lineage>
        <taxon>Eukaryota</taxon>
        <taxon>Fungi</taxon>
        <taxon>Dikarya</taxon>
        <taxon>Ascomycota</taxon>
        <taxon>Pezizomycotina</taxon>
        <taxon>Sordariomycetes</taxon>
        <taxon>Hypocreomycetidae</taxon>
        <taxon>Hypocreales</taxon>
        <taxon>Nectriaceae</taxon>
        <taxon>Fusarium</taxon>
        <taxon>Fusarium fujikuroi species complex</taxon>
    </lineage>
</organism>
<dbReference type="AlphaFoldDB" id="A0A420T6S7"/>